<dbReference type="RefSeq" id="WP_091056300.1">
    <property type="nucleotide sequence ID" value="NZ_FMDM01000001.1"/>
</dbReference>
<sequence length="199" mass="21013">MSGFAPEPVETARLLLLPLAVAHAEEMAVVLADPALHTFIGGEPAATAALRARYERLVAGSPDPAETWCNWVVRLRDDGRLAGYVQATVTAPERPARHADTAGARAVGHRHLHDATPVDAGPVAEIAWVVGTPWQGRGIATEAARGMTGWLGRRGVRTLVAHIHPDHRASAAVATACGLAATDVWHDGELRWTGPAAHP</sequence>
<feature type="domain" description="N-acetyltransferase" evidence="1">
    <location>
        <begin position="13"/>
        <end position="179"/>
    </location>
</feature>
<accession>A0A1C5GSJ6</accession>
<dbReference type="OrthoDB" id="4403558at2"/>
<organism evidence="2 3">
    <name type="scientific">Micromonospora humi</name>
    <dbReference type="NCBI Taxonomy" id="745366"/>
    <lineage>
        <taxon>Bacteria</taxon>
        <taxon>Bacillati</taxon>
        <taxon>Actinomycetota</taxon>
        <taxon>Actinomycetes</taxon>
        <taxon>Micromonosporales</taxon>
        <taxon>Micromonosporaceae</taxon>
        <taxon>Micromonospora</taxon>
    </lineage>
</organism>
<dbReference type="STRING" id="745366.GA0070213_101502"/>
<proteinExistence type="predicted"/>
<gene>
    <name evidence="2" type="ORF">GA0070213_101502</name>
</gene>
<evidence type="ECO:0000313" key="3">
    <source>
        <dbReference type="Proteomes" id="UP000199360"/>
    </source>
</evidence>
<dbReference type="Gene3D" id="3.40.630.30">
    <property type="match status" value="1"/>
</dbReference>
<dbReference type="PANTHER" id="PTHR43792:SF1">
    <property type="entry name" value="N-ACETYLTRANSFERASE DOMAIN-CONTAINING PROTEIN"/>
    <property type="match status" value="1"/>
</dbReference>
<dbReference type="SUPFAM" id="SSF55729">
    <property type="entry name" value="Acyl-CoA N-acyltransferases (Nat)"/>
    <property type="match status" value="1"/>
</dbReference>
<dbReference type="Proteomes" id="UP000199360">
    <property type="component" value="Unassembled WGS sequence"/>
</dbReference>
<dbReference type="GO" id="GO:0016747">
    <property type="term" value="F:acyltransferase activity, transferring groups other than amino-acyl groups"/>
    <property type="evidence" value="ECO:0007669"/>
    <property type="project" value="InterPro"/>
</dbReference>
<dbReference type="Pfam" id="PF13302">
    <property type="entry name" value="Acetyltransf_3"/>
    <property type="match status" value="1"/>
</dbReference>
<evidence type="ECO:0000313" key="2">
    <source>
        <dbReference type="EMBL" id="SCG36765.1"/>
    </source>
</evidence>
<evidence type="ECO:0000259" key="1">
    <source>
        <dbReference type="Pfam" id="PF13302"/>
    </source>
</evidence>
<keyword evidence="2" id="KW-0808">Transferase</keyword>
<reference evidence="3" key="1">
    <citation type="submission" date="2016-06" db="EMBL/GenBank/DDBJ databases">
        <authorList>
            <person name="Varghese N."/>
            <person name="Submissions Spin"/>
        </authorList>
    </citation>
    <scope>NUCLEOTIDE SEQUENCE [LARGE SCALE GENOMIC DNA]</scope>
    <source>
        <strain evidence="3">DSM 45647</strain>
    </source>
</reference>
<dbReference type="InterPro" id="IPR051531">
    <property type="entry name" value="N-acetyltransferase"/>
</dbReference>
<dbReference type="EMBL" id="FMDM01000001">
    <property type="protein sequence ID" value="SCG36765.1"/>
    <property type="molecule type" value="Genomic_DNA"/>
</dbReference>
<keyword evidence="3" id="KW-1185">Reference proteome</keyword>
<name>A0A1C5GSJ6_9ACTN</name>
<dbReference type="PANTHER" id="PTHR43792">
    <property type="entry name" value="GNAT FAMILY, PUTATIVE (AFU_ORTHOLOGUE AFUA_3G00765)-RELATED-RELATED"/>
    <property type="match status" value="1"/>
</dbReference>
<protein>
    <submittedName>
        <fullName evidence="2">Protein N-acetyltransferase, RimJ/RimL family</fullName>
    </submittedName>
</protein>
<dbReference type="InterPro" id="IPR000182">
    <property type="entry name" value="GNAT_dom"/>
</dbReference>
<dbReference type="InterPro" id="IPR016181">
    <property type="entry name" value="Acyl_CoA_acyltransferase"/>
</dbReference>
<dbReference type="AlphaFoldDB" id="A0A1C5GSJ6"/>